<keyword evidence="1" id="KW-1133">Transmembrane helix</keyword>
<evidence type="ECO:0000313" key="3">
    <source>
        <dbReference type="EMBL" id="NYT47401.1"/>
    </source>
</evidence>
<dbReference type="EMBL" id="JACCHS010000143">
    <property type="protein sequence ID" value="NYT47401.1"/>
    <property type="molecule type" value="Genomic_DNA"/>
</dbReference>
<feature type="domain" description="Mce/MlaD" evidence="2">
    <location>
        <begin position="35"/>
        <end position="112"/>
    </location>
</feature>
<reference evidence="3 4" key="1">
    <citation type="submission" date="2020-05" db="EMBL/GenBank/DDBJ databases">
        <title>Horizontal transmission and recombination maintain forever young bacterial symbiont genomes.</title>
        <authorList>
            <person name="Russell S.L."/>
            <person name="Pepper-Tunick E."/>
            <person name="Svedberg J."/>
            <person name="Byrne A."/>
            <person name="Ruelas Castillo J."/>
            <person name="Vollmers C."/>
            <person name="Beinart R.A."/>
            <person name="Corbett-Detig R."/>
        </authorList>
    </citation>
    <scope>NUCLEOTIDE SEQUENCE [LARGE SCALE GENOMIC DNA]</scope>
    <source>
        <strain evidence="3">4727-3</strain>
    </source>
</reference>
<dbReference type="AlphaFoldDB" id="A0A7Z0MPB6"/>
<dbReference type="InterPro" id="IPR003399">
    <property type="entry name" value="Mce/MlaD"/>
</dbReference>
<keyword evidence="1" id="KW-0472">Membrane</keyword>
<dbReference type="PANTHER" id="PTHR36698">
    <property type="entry name" value="BLL5892 PROTEIN"/>
    <property type="match status" value="1"/>
</dbReference>
<sequence>MGKDSYALVTGLFMAILIAGVVMISIWLGDVQHQTQTYIAETRESVTGLKTGSTIYYRGIEVGKVKSIAFDPDNPELIRVPMEIQKGVQFTRGIYATLDMKGVTGLTQIALKDNGDNPELLPEGSRIPIKPSLIERLSVSAEEMIGQTHELMTRLNRLLNDKNTQHVEHILVNVETATQKFNKKDLQQHWLKSGINKCAASLQSK</sequence>
<organism evidence="3 4">
    <name type="scientific">Candidatus Methanofishera endochildressiae</name>
    <dbReference type="NCBI Taxonomy" id="2738884"/>
    <lineage>
        <taxon>Bacteria</taxon>
        <taxon>Pseudomonadati</taxon>
        <taxon>Pseudomonadota</taxon>
        <taxon>Gammaproteobacteria</taxon>
        <taxon>Candidatus Methanofishera</taxon>
    </lineage>
</organism>
<evidence type="ECO:0000259" key="2">
    <source>
        <dbReference type="Pfam" id="PF02470"/>
    </source>
</evidence>
<accession>A0A7Z0MPB6</accession>
<dbReference type="Proteomes" id="UP000537890">
    <property type="component" value="Unassembled WGS sequence"/>
</dbReference>
<gene>
    <name evidence="3" type="ORF">H0A75_07340</name>
</gene>
<feature type="transmembrane region" description="Helical" evidence="1">
    <location>
        <begin position="6"/>
        <end position="28"/>
    </location>
</feature>
<evidence type="ECO:0000313" key="4">
    <source>
        <dbReference type="Proteomes" id="UP000537890"/>
    </source>
</evidence>
<dbReference type="PANTHER" id="PTHR36698:SF2">
    <property type="entry name" value="MCE_MLAD DOMAIN-CONTAINING PROTEIN"/>
    <property type="match status" value="1"/>
</dbReference>
<proteinExistence type="predicted"/>
<keyword evidence="1" id="KW-0812">Transmembrane</keyword>
<protein>
    <submittedName>
        <fullName evidence="3">MCE family protein</fullName>
    </submittedName>
</protein>
<dbReference type="Pfam" id="PF02470">
    <property type="entry name" value="MlaD"/>
    <property type="match status" value="1"/>
</dbReference>
<evidence type="ECO:0000256" key="1">
    <source>
        <dbReference type="SAM" id="Phobius"/>
    </source>
</evidence>
<name>A0A7Z0MPB6_9GAMM</name>
<comment type="caution">
    <text evidence="3">The sequence shown here is derived from an EMBL/GenBank/DDBJ whole genome shotgun (WGS) entry which is preliminary data.</text>
</comment>